<feature type="transmembrane region" description="Helical" evidence="2">
    <location>
        <begin position="405"/>
        <end position="422"/>
    </location>
</feature>
<dbReference type="InterPro" id="IPR018827">
    <property type="entry name" value="YTP1_C"/>
</dbReference>
<name>A0ABR2V2L2_9PEZI</name>
<proteinExistence type="predicted"/>
<gene>
    <name evidence="6" type="ORF">SUNI508_06023</name>
</gene>
<keyword evidence="2" id="KW-0812">Transmembrane</keyword>
<feature type="compositionally biased region" description="Polar residues" evidence="1">
    <location>
        <begin position="205"/>
        <end position="217"/>
    </location>
</feature>
<feature type="domain" description="DUF2427" evidence="4">
    <location>
        <begin position="62"/>
        <end position="157"/>
    </location>
</feature>
<feature type="domain" description="Protein YTP1-like C-terminal" evidence="5">
    <location>
        <begin position="297"/>
        <end position="588"/>
    </location>
</feature>
<dbReference type="EMBL" id="JARVKF010000201">
    <property type="protein sequence ID" value="KAK9421175.1"/>
    <property type="molecule type" value="Genomic_DNA"/>
</dbReference>
<feature type="transmembrane region" description="Helical" evidence="2">
    <location>
        <begin position="500"/>
        <end position="517"/>
    </location>
</feature>
<sequence length="623" mass="69014">MRSTTRSALSLLAAAAILSALPVVLAHGHDDAAAADADMDMDMDMDMGADKPQPDPDSYLPTYFTHPEHRGLIYAHVALMVLGWVVMLPIGVMFSLARSRYTLAVQFVFLATNALALVLGISYNAQTPDLYPNNAHHKIGWIATWVVSAQVLISLVGHVAGIVQRDDTQKHTSEERQAFIPISAENMAEHQRMNDAIHLHKYRNSYDSGQGTEPNTESLRSNSLSHSSGHQSPTSLEDRRMDYDEDDDLELKPVELNPSKPQSRGLVAKIAGKISTRTWKVLLLGYNVIDRTILILGYIALLTGIVTWARFFEGHAIFTGLAHWIKGSVFVWYGLLTLGRWSGSFGELGWAWNVRPKQSSKKWKPSAEFVEGFLIFFYGSTNIFLEHLGNDSVGNAEFSPQDLEHVSITVLFIGGGLLAMLIESTNIRELLNTTVSEAALSHPDSAYNDEEREALRAPKQYEFSINPIPALVILLLGIMMSSHTQHSMLSSMVHKQWGNLLTGASLARGFTYVLMYIRQPRSIMPSRPPTELLTAFGLIAGGIIFCASSGDTVEGMVHYDLDAMFFYTVTLGFVGLLMAWVVLLLALKGWAILDIRSLLRYPTKLGDGWFWDGMRRNSGGRDG</sequence>
<feature type="transmembrane region" description="Helical" evidence="2">
    <location>
        <begin position="565"/>
        <end position="587"/>
    </location>
</feature>
<feature type="compositionally biased region" description="Low complexity" evidence="1">
    <location>
        <begin position="218"/>
        <end position="235"/>
    </location>
</feature>
<evidence type="ECO:0000259" key="5">
    <source>
        <dbReference type="Pfam" id="PF10355"/>
    </source>
</evidence>
<feature type="transmembrane region" description="Helical" evidence="2">
    <location>
        <begin position="366"/>
        <end position="385"/>
    </location>
</feature>
<protein>
    <submittedName>
        <fullName evidence="6">Integral membrane protein</fullName>
    </submittedName>
</protein>
<evidence type="ECO:0000313" key="7">
    <source>
        <dbReference type="Proteomes" id="UP001408356"/>
    </source>
</evidence>
<dbReference type="Gene3D" id="1.20.120.1770">
    <property type="match status" value="1"/>
</dbReference>
<dbReference type="InterPro" id="IPR018825">
    <property type="entry name" value="DUF2427"/>
</dbReference>
<dbReference type="Proteomes" id="UP001408356">
    <property type="component" value="Unassembled WGS sequence"/>
</dbReference>
<feature type="transmembrane region" description="Helical" evidence="2">
    <location>
        <begin position="461"/>
        <end position="480"/>
    </location>
</feature>
<dbReference type="Pfam" id="PF10348">
    <property type="entry name" value="DUF2427"/>
    <property type="match status" value="1"/>
</dbReference>
<evidence type="ECO:0000256" key="1">
    <source>
        <dbReference type="SAM" id="MobiDB-lite"/>
    </source>
</evidence>
<keyword evidence="3" id="KW-0732">Signal</keyword>
<feature type="chain" id="PRO_5046853519" evidence="3">
    <location>
        <begin position="27"/>
        <end position="623"/>
    </location>
</feature>
<feature type="region of interest" description="Disordered" evidence="1">
    <location>
        <begin position="204"/>
        <end position="240"/>
    </location>
</feature>
<feature type="transmembrane region" description="Helical" evidence="2">
    <location>
        <begin position="142"/>
        <end position="163"/>
    </location>
</feature>
<feature type="signal peptide" evidence="3">
    <location>
        <begin position="1"/>
        <end position="26"/>
    </location>
</feature>
<accession>A0ABR2V2L2</accession>
<feature type="transmembrane region" description="Helical" evidence="2">
    <location>
        <begin position="529"/>
        <end position="550"/>
    </location>
</feature>
<feature type="transmembrane region" description="Helical" evidence="2">
    <location>
        <begin position="331"/>
        <end position="354"/>
    </location>
</feature>
<comment type="caution">
    <text evidence="6">The sequence shown here is derived from an EMBL/GenBank/DDBJ whole genome shotgun (WGS) entry which is preliminary data.</text>
</comment>
<reference evidence="6 7" key="1">
    <citation type="journal article" date="2024" name="J. Plant Pathol.">
        <title>Sequence and assembly of the genome of Seiridium unicorne, isolate CBS 538.82, causal agent of cypress canker disease.</title>
        <authorList>
            <person name="Scali E."/>
            <person name="Rocca G.D."/>
            <person name="Danti R."/>
            <person name="Garbelotto M."/>
            <person name="Barberini S."/>
            <person name="Baroncelli R."/>
            <person name="Emiliani G."/>
        </authorList>
    </citation>
    <scope>NUCLEOTIDE SEQUENCE [LARGE SCALE GENOMIC DNA]</scope>
    <source>
        <strain evidence="6 7">BM-138-508</strain>
    </source>
</reference>
<dbReference type="Pfam" id="PF10355">
    <property type="entry name" value="Ytp1"/>
    <property type="match status" value="1"/>
</dbReference>
<evidence type="ECO:0000313" key="6">
    <source>
        <dbReference type="EMBL" id="KAK9421175.1"/>
    </source>
</evidence>
<dbReference type="PANTHER" id="PTHR31685:SF3">
    <property type="entry name" value="INTEGRAL MEMBRANE PROTEIN (AFU_ORTHOLOGUE AFUA_6G12730)"/>
    <property type="match status" value="1"/>
</dbReference>
<dbReference type="CDD" id="cd08760">
    <property type="entry name" value="Cyt_b561_FRRS1_like"/>
    <property type="match status" value="1"/>
</dbReference>
<evidence type="ECO:0000256" key="2">
    <source>
        <dbReference type="SAM" id="Phobius"/>
    </source>
</evidence>
<dbReference type="PANTHER" id="PTHR31685">
    <property type="entry name" value="INTEGRAL MEMBRANE PROTEIN (AFU_ORTHOLOGUE AFUA_6G12730)-RELATED"/>
    <property type="match status" value="1"/>
</dbReference>
<evidence type="ECO:0000256" key="3">
    <source>
        <dbReference type="SAM" id="SignalP"/>
    </source>
</evidence>
<evidence type="ECO:0000259" key="4">
    <source>
        <dbReference type="Pfam" id="PF10348"/>
    </source>
</evidence>
<keyword evidence="2" id="KW-1133">Transmembrane helix</keyword>
<feature type="transmembrane region" description="Helical" evidence="2">
    <location>
        <begin position="103"/>
        <end position="122"/>
    </location>
</feature>
<keyword evidence="7" id="KW-1185">Reference proteome</keyword>
<organism evidence="6 7">
    <name type="scientific">Seiridium unicorne</name>
    <dbReference type="NCBI Taxonomy" id="138068"/>
    <lineage>
        <taxon>Eukaryota</taxon>
        <taxon>Fungi</taxon>
        <taxon>Dikarya</taxon>
        <taxon>Ascomycota</taxon>
        <taxon>Pezizomycotina</taxon>
        <taxon>Sordariomycetes</taxon>
        <taxon>Xylariomycetidae</taxon>
        <taxon>Amphisphaeriales</taxon>
        <taxon>Sporocadaceae</taxon>
        <taxon>Seiridium</taxon>
    </lineage>
</organism>
<keyword evidence="2" id="KW-0472">Membrane</keyword>
<feature type="transmembrane region" description="Helical" evidence="2">
    <location>
        <begin position="293"/>
        <end position="311"/>
    </location>
</feature>
<feature type="transmembrane region" description="Helical" evidence="2">
    <location>
        <begin position="73"/>
        <end position="96"/>
    </location>
</feature>